<dbReference type="Proteomes" id="UP001165960">
    <property type="component" value="Unassembled WGS sequence"/>
</dbReference>
<accession>A0ACC2S169</accession>
<dbReference type="EMBL" id="QTSX02006066">
    <property type="protein sequence ID" value="KAJ9056037.1"/>
    <property type="molecule type" value="Genomic_DNA"/>
</dbReference>
<organism evidence="1 2">
    <name type="scientific">Entomophthora muscae</name>
    <dbReference type="NCBI Taxonomy" id="34485"/>
    <lineage>
        <taxon>Eukaryota</taxon>
        <taxon>Fungi</taxon>
        <taxon>Fungi incertae sedis</taxon>
        <taxon>Zoopagomycota</taxon>
        <taxon>Entomophthoromycotina</taxon>
        <taxon>Entomophthoromycetes</taxon>
        <taxon>Entomophthorales</taxon>
        <taxon>Entomophthoraceae</taxon>
        <taxon>Entomophthora</taxon>
    </lineage>
</organism>
<reference evidence="1" key="1">
    <citation type="submission" date="2022-04" db="EMBL/GenBank/DDBJ databases">
        <title>Genome of the entomopathogenic fungus Entomophthora muscae.</title>
        <authorList>
            <person name="Elya C."/>
            <person name="Lovett B.R."/>
            <person name="Lee E."/>
            <person name="Macias A.M."/>
            <person name="Hajek A.E."/>
            <person name="De Bivort B.L."/>
            <person name="Kasson M.T."/>
            <person name="De Fine Licht H.H."/>
            <person name="Stajich J.E."/>
        </authorList>
    </citation>
    <scope>NUCLEOTIDE SEQUENCE</scope>
    <source>
        <strain evidence="1">Berkeley</strain>
    </source>
</reference>
<gene>
    <name evidence="1" type="ORF">DSO57_1037153</name>
</gene>
<protein>
    <submittedName>
        <fullName evidence="1">Uncharacterized protein</fullName>
    </submittedName>
</protein>
<proteinExistence type="predicted"/>
<keyword evidence="2" id="KW-1185">Reference proteome</keyword>
<comment type="caution">
    <text evidence="1">The sequence shown here is derived from an EMBL/GenBank/DDBJ whole genome shotgun (WGS) entry which is preliminary data.</text>
</comment>
<name>A0ACC2S169_9FUNG</name>
<sequence length="95" mass="11136">MKPYSLLSINDTLDFLDELLHFNTIKLITSYWKLCLSPEVQEKCIIHIEEEVIQFIIMKLGLIITFAAFQVALDELKRTMMCVSYLYLILFKTSV</sequence>
<evidence type="ECO:0000313" key="2">
    <source>
        <dbReference type="Proteomes" id="UP001165960"/>
    </source>
</evidence>
<evidence type="ECO:0000313" key="1">
    <source>
        <dbReference type="EMBL" id="KAJ9056037.1"/>
    </source>
</evidence>